<name>A0A918RRN7_9SPHN</name>
<reference evidence="2" key="1">
    <citation type="journal article" date="2014" name="Int. J. Syst. Evol. Microbiol.">
        <title>Complete genome sequence of Corynebacterium casei LMG S-19264T (=DSM 44701T), isolated from a smear-ripened cheese.</title>
        <authorList>
            <consortium name="US DOE Joint Genome Institute (JGI-PGF)"/>
            <person name="Walter F."/>
            <person name="Albersmeier A."/>
            <person name="Kalinowski J."/>
            <person name="Ruckert C."/>
        </authorList>
    </citation>
    <scope>NUCLEOTIDE SEQUENCE</scope>
    <source>
        <strain evidence="2">KCTC 32422</strain>
    </source>
</reference>
<evidence type="ECO:0000313" key="3">
    <source>
        <dbReference type="Proteomes" id="UP000634139"/>
    </source>
</evidence>
<dbReference type="InterPro" id="IPR051053">
    <property type="entry name" value="ECH/Chromodomain_protein"/>
</dbReference>
<dbReference type="AlphaFoldDB" id="A0A918RRN7"/>
<dbReference type="PANTHER" id="PTHR43684">
    <property type="match status" value="1"/>
</dbReference>
<dbReference type="InterPro" id="IPR001753">
    <property type="entry name" value="Enoyl-CoA_hydra/iso"/>
</dbReference>
<dbReference type="InterPro" id="IPR014748">
    <property type="entry name" value="Enoyl-CoA_hydra_C"/>
</dbReference>
<comment type="similarity">
    <text evidence="1">Belongs to the enoyl-CoA hydratase/isomerase family.</text>
</comment>
<dbReference type="RefSeq" id="WP_189543138.1">
    <property type="nucleotide sequence ID" value="NZ_BMZD01000013.1"/>
</dbReference>
<dbReference type="CDD" id="cd06558">
    <property type="entry name" value="crotonase-like"/>
    <property type="match status" value="1"/>
</dbReference>
<protein>
    <submittedName>
        <fullName evidence="2">Enoyl-CoA hydratase</fullName>
    </submittedName>
</protein>
<comment type="caution">
    <text evidence="2">The sequence shown here is derived from an EMBL/GenBank/DDBJ whole genome shotgun (WGS) entry which is preliminary data.</text>
</comment>
<dbReference type="Pfam" id="PF00378">
    <property type="entry name" value="ECH_1"/>
    <property type="match status" value="1"/>
</dbReference>
<evidence type="ECO:0000256" key="1">
    <source>
        <dbReference type="ARBA" id="ARBA00005254"/>
    </source>
</evidence>
<dbReference type="Gene3D" id="3.90.226.10">
    <property type="entry name" value="2-enoyl-CoA Hydratase, Chain A, domain 1"/>
    <property type="match status" value="1"/>
</dbReference>
<keyword evidence="3" id="KW-1185">Reference proteome</keyword>
<gene>
    <name evidence="2" type="ORF">GCM10011617_30710</name>
</gene>
<organism evidence="2 3">
    <name type="scientific">Novosphingobium arvoryzae</name>
    <dbReference type="NCBI Taxonomy" id="1256514"/>
    <lineage>
        <taxon>Bacteria</taxon>
        <taxon>Pseudomonadati</taxon>
        <taxon>Pseudomonadota</taxon>
        <taxon>Alphaproteobacteria</taxon>
        <taxon>Sphingomonadales</taxon>
        <taxon>Sphingomonadaceae</taxon>
        <taxon>Novosphingobium</taxon>
    </lineage>
</organism>
<dbReference type="EMBL" id="BMZD01000013">
    <property type="protein sequence ID" value="GHA07984.1"/>
    <property type="molecule type" value="Genomic_DNA"/>
</dbReference>
<dbReference type="Proteomes" id="UP000634139">
    <property type="component" value="Unassembled WGS sequence"/>
</dbReference>
<evidence type="ECO:0000313" key="2">
    <source>
        <dbReference type="EMBL" id="GHA07984.1"/>
    </source>
</evidence>
<dbReference type="Gene3D" id="1.10.12.10">
    <property type="entry name" value="Lyase 2-enoyl-coa Hydratase, Chain A, domain 2"/>
    <property type="match status" value="1"/>
</dbReference>
<dbReference type="PANTHER" id="PTHR43684:SF4">
    <property type="entry name" value="ENOYL-COA HYDRATASE_ISOMERASE FAMILY PROTEIN (AFU_ORTHOLOGUE AFUA_1G01890)"/>
    <property type="match status" value="1"/>
</dbReference>
<sequence>MSGWNTLLVEQEGPILWVRLNRPEVLNAYTSEMGTELVRAFAQADGDDSVAVVVLTATGRVFCAGADVSAGAGAFDTESGEGAKNFGPADGSRGNSNFIRAMMDCRKPSIVAFNGSAAGVGLTLTLPCDIRIAADTAKFGCVFTRRGLVPEAGSAWFLPRLVGLSTALKWCLTGALVPATEALAAGLVSETVPADQVETRARALALEIAANCSPVALALTRRMLWHFSGDTGPGGALSVDAALNIALGAKGDVHEGVAAFLEKRAPDFPLTVSADMPATPWWPDEPENRRQGNPA</sequence>
<accession>A0A918RRN7</accession>
<dbReference type="GO" id="GO:0003824">
    <property type="term" value="F:catalytic activity"/>
    <property type="evidence" value="ECO:0007669"/>
    <property type="project" value="UniProtKB-ARBA"/>
</dbReference>
<reference evidence="2" key="2">
    <citation type="submission" date="2020-09" db="EMBL/GenBank/DDBJ databases">
        <authorList>
            <person name="Sun Q."/>
            <person name="Kim S."/>
        </authorList>
    </citation>
    <scope>NUCLEOTIDE SEQUENCE</scope>
    <source>
        <strain evidence="2">KCTC 32422</strain>
    </source>
</reference>
<dbReference type="SUPFAM" id="SSF52096">
    <property type="entry name" value="ClpP/crotonase"/>
    <property type="match status" value="1"/>
</dbReference>
<proteinExistence type="inferred from homology"/>
<dbReference type="InterPro" id="IPR029045">
    <property type="entry name" value="ClpP/crotonase-like_dom_sf"/>
</dbReference>